<protein>
    <submittedName>
        <fullName evidence="2">Glycosyltransferase family 25 protein</fullName>
    </submittedName>
</protein>
<reference evidence="2" key="1">
    <citation type="submission" date="2022-08" db="EMBL/GenBank/DDBJ databases">
        <title>Chelativorans sichuanense sp. nov., a paraffin oil-degrading bacterium isolated from a mixture of oil-based drill cuttings and paddy soil.</title>
        <authorList>
            <person name="Yu J."/>
            <person name="Liu H."/>
            <person name="Chen Q."/>
        </authorList>
    </citation>
    <scope>NUCLEOTIDE SEQUENCE</scope>
    <source>
        <strain evidence="2">SCAU 2101</strain>
    </source>
</reference>
<dbReference type="EMBL" id="JAODNV010000005">
    <property type="protein sequence ID" value="MCT8989457.1"/>
    <property type="molecule type" value="Genomic_DNA"/>
</dbReference>
<dbReference type="CDD" id="cd06532">
    <property type="entry name" value="Glyco_transf_25"/>
    <property type="match status" value="1"/>
</dbReference>
<evidence type="ECO:0000313" key="3">
    <source>
        <dbReference type="Proteomes" id="UP001149009"/>
    </source>
</evidence>
<evidence type="ECO:0000313" key="2">
    <source>
        <dbReference type="EMBL" id="MCT8989457.1"/>
    </source>
</evidence>
<evidence type="ECO:0000259" key="1">
    <source>
        <dbReference type="Pfam" id="PF01755"/>
    </source>
</evidence>
<name>A0A9X2X5E7_9HYPH</name>
<feature type="domain" description="Glycosyl transferase family 25" evidence="1">
    <location>
        <begin position="3"/>
        <end position="102"/>
    </location>
</feature>
<accession>A0A9X2X5E7</accession>
<dbReference type="Pfam" id="PF01755">
    <property type="entry name" value="Glyco_transf_25"/>
    <property type="match status" value="1"/>
</dbReference>
<proteinExistence type="predicted"/>
<dbReference type="InterPro" id="IPR002654">
    <property type="entry name" value="Glyco_trans_25"/>
</dbReference>
<dbReference type="AlphaFoldDB" id="A0A9X2X5E7"/>
<dbReference type="Proteomes" id="UP001149009">
    <property type="component" value="Unassembled WGS sequence"/>
</dbReference>
<comment type="caution">
    <text evidence="2">The sequence shown here is derived from an EMBL/GenBank/DDBJ whole genome shotgun (WGS) entry which is preliminary data.</text>
</comment>
<keyword evidence="3" id="KW-1185">Reference proteome</keyword>
<sequence>MQIPVLVINLDRSRDRWEALQARAAAAGFVPERVPAVDGNAIDPADWKDFDARRFRLWHGRYPIGGEYGCYMSHMRALDRVIEAGWPFAVILEDDADFLADLVPRIEALARLDPAPGVVKLYNHRIKGFVAKAKTEAGDVVGRCIHGPLGSAMGYLVSLSSARTLRTALLPMFLPYDIALERGWAHGESVLTTKAPLLRGAKSASTISPAGYSQTKLPLLMRLPTALFRGQDYLRRAVYAYAG</sequence>
<gene>
    <name evidence="2" type="ORF">NYR54_03970</name>
</gene>
<dbReference type="RefSeq" id="WP_261514220.1">
    <property type="nucleotide sequence ID" value="NZ_JAODNV010000005.1"/>
</dbReference>
<organism evidence="2 3">
    <name type="scientific">Chelativorans petroleitrophicus</name>
    <dbReference type="NCBI Taxonomy" id="2975484"/>
    <lineage>
        <taxon>Bacteria</taxon>
        <taxon>Pseudomonadati</taxon>
        <taxon>Pseudomonadota</taxon>
        <taxon>Alphaproteobacteria</taxon>
        <taxon>Hyphomicrobiales</taxon>
        <taxon>Phyllobacteriaceae</taxon>
        <taxon>Chelativorans</taxon>
    </lineage>
</organism>